<evidence type="ECO:0000313" key="2">
    <source>
        <dbReference type="Proteomes" id="UP001291687"/>
    </source>
</evidence>
<organism evidence="1 2">
    <name type="scientific">Candidatus Megaera venefica</name>
    <dbReference type="NCBI Taxonomy" id="2055910"/>
    <lineage>
        <taxon>Bacteria</taxon>
        <taxon>Pseudomonadati</taxon>
        <taxon>Pseudomonadota</taxon>
        <taxon>Alphaproteobacteria</taxon>
        <taxon>Rickettsiales</taxon>
        <taxon>Rickettsiaceae</taxon>
        <taxon>Candidatus Megaera</taxon>
    </lineage>
</organism>
<evidence type="ECO:0000313" key="1">
    <source>
        <dbReference type="EMBL" id="MEA0971228.1"/>
    </source>
</evidence>
<dbReference type="Gene3D" id="3.80.10.10">
    <property type="entry name" value="Ribonuclease Inhibitor"/>
    <property type="match status" value="1"/>
</dbReference>
<dbReference type="EMBL" id="JARJFB010000097">
    <property type="protein sequence ID" value="MEA0971228.1"/>
    <property type="molecule type" value="Genomic_DNA"/>
</dbReference>
<dbReference type="InterPro" id="IPR032675">
    <property type="entry name" value="LRR_dom_sf"/>
</dbReference>
<evidence type="ECO:0008006" key="3">
    <source>
        <dbReference type="Google" id="ProtNLM"/>
    </source>
</evidence>
<accession>A0ABU5NDJ0</accession>
<gene>
    <name evidence="1" type="ORF">Megvenef_01201</name>
</gene>
<keyword evidence="2" id="KW-1185">Reference proteome</keyword>
<dbReference type="Proteomes" id="UP001291687">
    <property type="component" value="Unassembled WGS sequence"/>
</dbReference>
<name>A0ABU5NDJ0_9RICK</name>
<dbReference type="SUPFAM" id="SSF52047">
    <property type="entry name" value="RNI-like"/>
    <property type="match status" value="1"/>
</dbReference>
<protein>
    <recommendedName>
        <fullName evidence="3">Leucine-rich repeat domain-containing protein</fullName>
    </recommendedName>
</protein>
<comment type="caution">
    <text evidence="1">The sequence shown here is derived from an EMBL/GenBank/DDBJ whole genome shotgun (WGS) entry which is preliminary data.</text>
</comment>
<sequence length="186" mass="20967">MKLRKNPGIIAELNQLAENPELDPFTSPEIMASSFYQIMQTTVKLDSSYLANNLTPAAFVLLAKIASTSHTLHTWDMGGNGLYNLDFHSLMALADAITTSPTLHILNIRRNFLGEHIVAFIKSLLKSNIQIIDIRWNCIQEDMKKEAIISLIKDRNQEVLEWKEAFEFLGTVVGPLNTQGECQHNK</sequence>
<dbReference type="RefSeq" id="WP_322777131.1">
    <property type="nucleotide sequence ID" value="NZ_JARJFB010000097.1"/>
</dbReference>
<proteinExistence type="predicted"/>
<reference evidence="1 2" key="1">
    <citation type="submission" date="2023-03" db="EMBL/GenBank/DDBJ databases">
        <title>Host association and intracellularity evolved multiple times independently in the Rickettsiales.</title>
        <authorList>
            <person name="Castelli M."/>
            <person name="Nardi T."/>
            <person name="Gammuto L."/>
            <person name="Bellinzona G."/>
            <person name="Sabaneyeva E."/>
            <person name="Potekhin A."/>
            <person name="Serra V."/>
            <person name="Petroni G."/>
            <person name="Sassera D."/>
        </authorList>
    </citation>
    <scope>NUCLEOTIDE SEQUENCE [LARGE SCALE GENOMIC DNA]</scope>
    <source>
        <strain evidence="1 2">Sr 2-6</strain>
    </source>
</reference>